<dbReference type="GO" id="GO:0016020">
    <property type="term" value="C:membrane"/>
    <property type="evidence" value="ECO:0007669"/>
    <property type="project" value="UniProtKB-SubCell"/>
</dbReference>
<keyword evidence="9 11" id="KW-0472">Membrane</keyword>
<dbReference type="PANTHER" id="PTHR46905:SF21">
    <property type="entry name" value="RING-TYPE E3 UBIQUITIN TRANSFERASE"/>
    <property type="match status" value="1"/>
</dbReference>
<dbReference type="Gramene" id="OE9A086321T1">
    <property type="protein sequence ID" value="OE9A086321C1"/>
    <property type="gene ID" value="OE9A086321"/>
</dbReference>
<evidence type="ECO:0000313" key="12">
    <source>
        <dbReference type="EMBL" id="CAA2959443.1"/>
    </source>
</evidence>
<comment type="similarity">
    <text evidence="10">Belongs to the RING-type zinc finger family. ATL subfamily.</text>
</comment>
<feature type="transmembrane region" description="Helical" evidence="11">
    <location>
        <begin position="42"/>
        <end position="63"/>
    </location>
</feature>
<evidence type="ECO:0000256" key="8">
    <source>
        <dbReference type="ARBA" id="ARBA00022989"/>
    </source>
</evidence>
<keyword evidence="13" id="KW-1185">Reference proteome</keyword>
<reference evidence="12 13" key="1">
    <citation type="submission" date="2019-12" db="EMBL/GenBank/DDBJ databases">
        <authorList>
            <person name="Alioto T."/>
            <person name="Alioto T."/>
            <person name="Gomez Garrido J."/>
        </authorList>
    </citation>
    <scope>NUCLEOTIDE SEQUENCE [LARGE SCALE GENOMIC DNA]</scope>
</reference>
<evidence type="ECO:0000256" key="9">
    <source>
        <dbReference type="ARBA" id="ARBA00023136"/>
    </source>
</evidence>
<evidence type="ECO:0000256" key="1">
    <source>
        <dbReference type="ARBA" id="ARBA00000900"/>
    </source>
</evidence>
<name>A0A8S0PXQ8_OLEEU</name>
<dbReference type="GO" id="GO:0016567">
    <property type="term" value="P:protein ubiquitination"/>
    <property type="evidence" value="ECO:0007669"/>
    <property type="project" value="InterPro"/>
</dbReference>
<evidence type="ECO:0000256" key="3">
    <source>
        <dbReference type="ARBA" id="ARBA00012483"/>
    </source>
</evidence>
<keyword evidence="4" id="KW-0808">Transferase</keyword>
<evidence type="ECO:0000256" key="5">
    <source>
        <dbReference type="ARBA" id="ARBA00022692"/>
    </source>
</evidence>
<dbReference type="OrthoDB" id="10310556at2759"/>
<comment type="catalytic activity">
    <reaction evidence="1">
        <text>S-ubiquitinyl-[E2 ubiquitin-conjugating enzyme]-L-cysteine + [acceptor protein]-L-lysine = [E2 ubiquitin-conjugating enzyme]-L-cysteine + N(6)-ubiquitinyl-[acceptor protein]-L-lysine.</text>
        <dbReference type="EC" id="2.3.2.27"/>
    </reaction>
</comment>
<sequence length="125" mass="13626">MNRNTLFRVLLDTDTSILTSNIKKTGSTSSKYGSDVNLDSNLVMILAALLCALGLNSIVSCLIRCSQRFGVETAAEAAAASTGLKKETLGRIPLVVYKSRLLPICIGEFRVRELKNIAKNRQTFC</sequence>
<gene>
    <name evidence="12" type="ORF">OLEA9_A086321</name>
</gene>
<evidence type="ECO:0000256" key="2">
    <source>
        <dbReference type="ARBA" id="ARBA00004167"/>
    </source>
</evidence>
<organism evidence="12 13">
    <name type="scientific">Olea europaea subsp. europaea</name>
    <dbReference type="NCBI Taxonomy" id="158383"/>
    <lineage>
        <taxon>Eukaryota</taxon>
        <taxon>Viridiplantae</taxon>
        <taxon>Streptophyta</taxon>
        <taxon>Embryophyta</taxon>
        <taxon>Tracheophyta</taxon>
        <taxon>Spermatophyta</taxon>
        <taxon>Magnoliopsida</taxon>
        <taxon>eudicotyledons</taxon>
        <taxon>Gunneridae</taxon>
        <taxon>Pentapetalae</taxon>
        <taxon>asterids</taxon>
        <taxon>lamiids</taxon>
        <taxon>Lamiales</taxon>
        <taxon>Oleaceae</taxon>
        <taxon>Oleeae</taxon>
        <taxon>Olea</taxon>
    </lineage>
</organism>
<accession>A0A8S0PXQ8</accession>
<dbReference type="GO" id="GO:0046872">
    <property type="term" value="F:metal ion binding"/>
    <property type="evidence" value="ECO:0007669"/>
    <property type="project" value="UniProtKB-KW"/>
</dbReference>
<dbReference type="Proteomes" id="UP000594638">
    <property type="component" value="Unassembled WGS sequence"/>
</dbReference>
<dbReference type="PANTHER" id="PTHR46905">
    <property type="entry name" value="RING-H2 FINGER PROTEIN ATL78"/>
    <property type="match status" value="1"/>
</dbReference>
<dbReference type="EC" id="2.3.2.27" evidence="3"/>
<dbReference type="AlphaFoldDB" id="A0A8S0PXQ8"/>
<evidence type="ECO:0000256" key="10">
    <source>
        <dbReference type="ARBA" id="ARBA00024209"/>
    </source>
</evidence>
<keyword evidence="8 11" id="KW-1133">Transmembrane helix</keyword>
<comment type="subcellular location">
    <subcellularLocation>
        <location evidence="2">Membrane</location>
        <topology evidence="2">Single-pass membrane protein</topology>
    </subcellularLocation>
</comment>
<evidence type="ECO:0000256" key="4">
    <source>
        <dbReference type="ARBA" id="ARBA00022679"/>
    </source>
</evidence>
<dbReference type="GO" id="GO:0061630">
    <property type="term" value="F:ubiquitin protein ligase activity"/>
    <property type="evidence" value="ECO:0007669"/>
    <property type="project" value="UniProtKB-EC"/>
</dbReference>
<proteinExistence type="inferred from homology"/>
<keyword evidence="7" id="KW-0862">Zinc</keyword>
<dbReference type="EMBL" id="CACTIH010000323">
    <property type="protein sequence ID" value="CAA2959443.1"/>
    <property type="molecule type" value="Genomic_DNA"/>
</dbReference>
<protein>
    <recommendedName>
        <fullName evidence="3">RING-type E3 ubiquitin transferase</fullName>
        <ecNumber evidence="3">2.3.2.27</ecNumber>
    </recommendedName>
</protein>
<evidence type="ECO:0000256" key="7">
    <source>
        <dbReference type="ARBA" id="ARBA00022833"/>
    </source>
</evidence>
<keyword evidence="6" id="KW-0479">Metal-binding</keyword>
<keyword evidence="5 11" id="KW-0812">Transmembrane</keyword>
<dbReference type="InterPro" id="IPR044602">
    <property type="entry name" value="ATL10/ATL72-79-like"/>
</dbReference>
<evidence type="ECO:0000256" key="11">
    <source>
        <dbReference type="SAM" id="Phobius"/>
    </source>
</evidence>
<evidence type="ECO:0000256" key="6">
    <source>
        <dbReference type="ARBA" id="ARBA00022723"/>
    </source>
</evidence>
<comment type="caution">
    <text evidence="12">The sequence shown here is derived from an EMBL/GenBank/DDBJ whole genome shotgun (WGS) entry which is preliminary data.</text>
</comment>
<evidence type="ECO:0000313" key="13">
    <source>
        <dbReference type="Proteomes" id="UP000594638"/>
    </source>
</evidence>